<proteinExistence type="inferred from homology"/>
<dbReference type="SUPFAM" id="SSF47781">
    <property type="entry name" value="RuvA domain 2-like"/>
    <property type="match status" value="1"/>
</dbReference>
<dbReference type="InterPro" id="IPR035901">
    <property type="entry name" value="GIY-YIG_endonuc_sf"/>
</dbReference>
<evidence type="ECO:0000256" key="6">
    <source>
        <dbReference type="ARBA" id="ARBA00023236"/>
    </source>
</evidence>
<evidence type="ECO:0000256" key="1">
    <source>
        <dbReference type="ARBA" id="ARBA00022490"/>
    </source>
</evidence>
<dbReference type="PROSITE" id="PS50151">
    <property type="entry name" value="UVR"/>
    <property type="match status" value="1"/>
</dbReference>
<dbReference type="SMART" id="SM00465">
    <property type="entry name" value="GIYc"/>
    <property type="match status" value="1"/>
</dbReference>
<keyword evidence="1 7" id="KW-0963">Cytoplasm</keyword>
<organism evidence="11 12">
    <name type="scientific">Streptococcus sanguinis SK160</name>
    <dbReference type="NCBI Taxonomy" id="888812"/>
    <lineage>
        <taxon>Bacteria</taxon>
        <taxon>Bacillati</taxon>
        <taxon>Bacillota</taxon>
        <taxon>Bacilli</taxon>
        <taxon>Lactobacillales</taxon>
        <taxon>Streptococcaceae</taxon>
        <taxon>Streptococcus</taxon>
    </lineage>
</organism>
<dbReference type="InterPro" id="IPR010994">
    <property type="entry name" value="RuvA_2-like"/>
</dbReference>
<dbReference type="Pfam" id="PF14520">
    <property type="entry name" value="HHH_5"/>
    <property type="match status" value="1"/>
</dbReference>
<dbReference type="Pfam" id="PF08459">
    <property type="entry name" value="UvrC_RNaseH_dom"/>
    <property type="match status" value="1"/>
</dbReference>
<dbReference type="NCBIfam" id="TIGR00194">
    <property type="entry name" value="uvrC"/>
    <property type="match status" value="1"/>
</dbReference>
<accession>F0IV98</accession>
<dbReference type="PROSITE" id="PS50164">
    <property type="entry name" value="GIY_YIG"/>
    <property type="match status" value="1"/>
</dbReference>
<feature type="domain" description="UVR" evidence="8">
    <location>
        <begin position="196"/>
        <end position="231"/>
    </location>
</feature>
<dbReference type="InterPro" id="IPR050066">
    <property type="entry name" value="UvrABC_protein_C"/>
</dbReference>
<dbReference type="Proteomes" id="UP000004562">
    <property type="component" value="Unassembled WGS sequence"/>
</dbReference>
<gene>
    <name evidence="7 11" type="primary">uvrC</name>
    <name evidence="11" type="ORF">HMPREF9384_1760</name>
</gene>
<keyword evidence="2 7" id="KW-0227">DNA damage</keyword>
<dbReference type="EMBL" id="AEXZ01000011">
    <property type="protein sequence ID" value="EGD37763.1"/>
    <property type="molecule type" value="Genomic_DNA"/>
</dbReference>
<dbReference type="InterPro" id="IPR047296">
    <property type="entry name" value="GIY-YIG_UvrC_Cho"/>
</dbReference>
<comment type="subunit">
    <text evidence="7">Interacts with UvrB in an incision complex.</text>
</comment>
<dbReference type="Gene3D" id="1.10.150.20">
    <property type="entry name" value="5' to 3' exonuclease, C-terminal subdomain"/>
    <property type="match status" value="1"/>
</dbReference>
<dbReference type="PROSITE" id="PS50165">
    <property type="entry name" value="UVRC"/>
    <property type="match status" value="1"/>
</dbReference>
<dbReference type="FunFam" id="3.30.420.340:FF:000002">
    <property type="entry name" value="UvrABC system protein C"/>
    <property type="match status" value="1"/>
</dbReference>
<dbReference type="GO" id="GO:0009380">
    <property type="term" value="C:excinuclease repair complex"/>
    <property type="evidence" value="ECO:0007669"/>
    <property type="project" value="InterPro"/>
</dbReference>
<dbReference type="InterPro" id="IPR001162">
    <property type="entry name" value="UvrC_RNase_H_dom"/>
</dbReference>
<comment type="function">
    <text evidence="7">The UvrABC repair system catalyzes the recognition and processing of DNA lesions. UvrC both incises the 5' and 3' sides of the lesion. The N-terminal half is responsible for the 3' incision and the C-terminal half is responsible for the 5' incision.</text>
</comment>
<evidence type="ECO:0000256" key="4">
    <source>
        <dbReference type="ARBA" id="ARBA00022881"/>
    </source>
</evidence>
<dbReference type="GO" id="GO:0006289">
    <property type="term" value="P:nucleotide-excision repair"/>
    <property type="evidence" value="ECO:0007669"/>
    <property type="project" value="UniProtKB-UniRule"/>
</dbReference>
<dbReference type="HOGENOM" id="CLU_014841_3_2_9"/>
<evidence type="ECO:0000256" key="3">
    <source>
        <dbReference type="ARBA" id="ARBA00022769"/>
    </source>
</evidence>
<keyword evidence="5 7" id="KW-0234">DNA repair</keyword>
<dbReference type="Pfam" id="PF22920">
    <property type="entry name" value="UvrC_RNaseH"/>
    <property type="match status" value="1"/>
</dbReference>
<comment type="subcellular location">
    <subcellularLocation>
        <location evidence="7">Cytoplasm</location>
    </subcellularLocation>
</comment>
<evidence type="ECO:0000256" key="7">
    <source>
        <dbReference type="HAMAP-Rule" id="MF_00203"/>
    </source>
</evidence>
<evidence type="ECO:0000313" key="11">
    <source>
        <dbReference type="EMBL" id="EGD37763.1"/>
    </source>
</evidence>
<comment type="similarity">
    <text evidence="7">Belongs to the UvrC family.</text>
</comment>
<dbReference type="CDD" id="cd10434">
    <property type="entry name" value="GIY-YIG_UvrC_Cho"/>
    <property type="match status" value="1"/>
</dbReference>
<dbReference type="FunFam" id="1.10.150.20:FF:000005">
    <property type="entry name" value="UvrABC system protein C"/>
    <property type="match status" value="1"/>
</dbReference>
<evidence type="ECO:0000256" key="2">
    <source>
        <dbReference type="ARBA" id="ARBA00022763"/>
    </source>
</evidence>
<dbReference type="Pfam" id="PF01541">
    <property type="entry name" value="GIY-YIG"/>
    <property type="match status" value="1"/>
</dbReference>
<sequence>MNKLIQSKLELLPTSPGCYIHKDKNDTIIYVGKAKNLRNRVRSYFRGSHDTKTEALVSEIEDFEFIVTESNIEALLLEINLIKENQPKYNIMLKDDKSYPFIKITNETYPRLIITRQVKKDGGLYFGPYPDVGAANEIKRLLDRLFPFRKCTNPPEKVCFYYHLGQCKAHTICQVDSQYFKELAQEVAAFLKGQDDQIIEDLRGKMAGAAQAMEFEKAAEYRDLIQSIGTLRTKQRVMAKDLQNRDVFGYYVDKGWMCVQVFFVRQGKLIERDVNLFPYYNDPDEDFLTYIGQFYQEKSHLKPNEILIPADIDEEAVRAMVDTKVLKPQRGEKKQLVNLAIKNARVSLQQKFDLLEKSIEKTQGAIENLGQLLNIPTPVRIESFDNSNIMGTSPVSAMVVFVNGKPSKKDYRKYKIKTVVGPDDYASMREVIKRRYSRVIRDGLTPPDLIVIDGGLGQVNVAKEVIQEQLGLDIPIAGLQKNDKHQTHELLFGDPLQVVELSRNSQEFFLLQRIQDEVHRFAITFHRQLRSKNSFSSQLDGIEGLGPKRKQNLMKHFKSLTKIKEASVDQIVEVGVPRAVAEAVREKLNQKTQEQQQEQLREVAEPVVDID</sequence>
<dbReference type="InterPro" id="IPR036876">
    <property type="entry name" value="UVR_dom_sf"/>
</dbReference>
<dbReference type="GO" id="GO:0009432">
    <property type="term" value="P:SOS response"/>
    <property type="evidence" value="ECO:0007669"/>
    <property type="project" value="UniProtKB-UniRule"/>
</dbReference>
<keyword evidence="11" id="KW-0378">Hydrolase</keyword>
<dbReference type="Pfam" id="PF02151">
    <property type="entry name" value="UVR"/>
    <property type="match status" value="1"/>
</dbReference>
<dbReference type="PATRIC" id="fig|888812.3.peg.1738"/>
<dbReference type="Gene3D" id="3.30.420.340">
    <property type="entry name" value="UvrC, RNAse H endonuclease domain"/>
    <property type="match status" value="1"/>
</dbReference>
<dbReference type="PANTHER" id="PTHR30562">
    <property type="entry name" value="UVRC/OXIDOREDUCTASE"/>
    <property type="match status" value="1"/>
</dbReference>
<dbReference type="AlphaFoldDB" id="F0IV98"/>
<dbReference type="HAMAP" id="MF_00203">
    <property type="entry name" value="UvrC"/>
    <property type="match status" value="1"/>
</dbReference>
<dbReference type="FunFam" id="4.10.860.10:FF:000007">
    <property type="entry name" value="UvrABC system protein C"/>
    <property type="match status" value="1"/>
</dbReference>
<comment type="caution">
    <text evidence="11">The sequence shown here is derived from an EMBL/GenBank/DDBJ whole genome shotgun (WGS) entry which is preliminary data.</text>
</comment>
<dbReference type="FunFam" id="3.40.1440.10:FF:000001">
    <property type="entry name" value="UvrABC system protein C"/>
    <property type="match status" value="1"/>
</dbReference>
<dbReference type="GO" id="GO:0009381">
    <property type="term" value="F:excinuclease ABC activity"/>
    <property type="evidence" value="ECO:0007669"/>
    <property type="project" value="UniProtKB-UniRule"/>
</dbReference>
<dbReference type="SUPFAM" id="SSF46600">
    <property type="entry name" value="C-terminal UvrC-binding domain of UvrB"/>
    <property type="match status" value="1"/>
</dbReference>
<protein>
    <recommendedName>
        <fullName evidence="7">UvrABC system protein C</fullName>
        <shortName evidence="7">Protein UvrC</shortName>
    </recommendedName>
    <alternativeName>
        <fullName evidence="7">Excinuclease ABC subunit C</fullName>
    </alternativeName>
</protein>
<keyword evidence="3 7" id="KW-0228">DNA excision</keyword>
<feature type="domain" description="GIY-YIG" evidence="9">
    <location>
        <begin position="14"/>
        <end position="91"/>
    </location>
</feature>
<dbReference type="InterPro" id="IPR001943">
    <property type="entry name" value="UVR_dom"/>
</dbReference>
<evidence type="ECO:0000259" key="9">
    <source>
        <dbReference type="PROSITE" id="PS50164"/>
    </source>
</evidence>
<keyword evidence="6 7" id="KW-0742">SOS response</keyword>
<keyword evidence="4 7" id="KW-0267">Excision nuclease</keyword>
<dbReference type="InterPro" id="IPR038476">
    <property type="entry name" value="UvrC_RNase_H_dom_sf"/>
</dbReference>
<dbReference type="Gene3D" id="3.40.1440.10">
    <property type="entry name" value="GIY-YIG endonuclease"/>
    <property type="match status" value="1"/>
</dbReference>
<evidence type="ECO:0000313" key="12">
    <source>
        <dbReference type="Proteomes" id="UP000004562"/>
    </source>
</evidence>
<name>F0IV98_STRSA</name>
<feature type="domain" description="UvrC family homology region profile" evidence="10">
    <location>
        <begin position="247"/>
        <end position="466"/>
    </location>
</feature>
<reference evidence="11 12" key="1">
    <citation type="submission" date="2011-02" db="EMBL/GenBank/DDBJ databases">
        <authorList>
            <person name="Muzny D."/>
            <person name="Qin X."/>
            <person name="Deng J."/>
            <person name="Jiang H."/>
            <person name="Liu Y."/>
            <person name="Qu J."/>
            <person name="Song X.-Z."/>
            <person name="Zhang L."/>
            <person name="Thornton R."/>
            <person name="Coyle M."/>
            <person name="Francisco L."/>
            <person name="Jackson L."/>
            <person name="Javaid M."/>
            <person name="Korchina V."/>
            <person name="Kovar C."/>
            <person name="Mata R."/>
            <person name="Mathew T."/>
            <person name="Ngo R."/>
            <person name="Nguyen L."/>
            <person name="Nguyen N."/>
            <person name="Okwuonu G."/>
            <person name="Ongeri F."/>
            <person name="Pham C."/>
            <person name="Simmons D."/>
            <person name="Wilczek-Boney K."/>
            <person name="Hale W."/>
            <person name="Jakkamsetti A."/>
            <person name="Pham P."/>
            <person name="Ruth R."/>
            <person name="San Lucas F."/>
            <person name="Warren J."/>
            <person name="Zhang J."/>
            <person name="Zhao Z."/>
            <person name="Zhou C."/>
            <person name="Zhu D."/>
            <person name="Lee S."/>
            <person name="Bess C."/>
            <person name="Blankenburg K."/>
            <person name="Forbes L."/>
            <person name="Fu Q."/>
            <person name="Gubbala S."/>
            <person name="Hirani K."/>
            <person name="Jayaseelan J.C."/>
            <person name="Lara F."/>
            <person name="Munidasa M."/>
            <person name="Palculict T."/>
            <person name="Patil S."/>
            <person name="Pu L.-L."/>
            <person name="Saada N."/>
            <person name="Tang L."/>
            <person name="Weissenberger G."/>
            <person name="Zhu Y."/>
            <person name="Hemphill L."/>
            <person name="Shang Y."/>
            <person name="Youmans B."/>
            <person name="Ayvaz T."/>
            <person name="Ross M."/>
            <person name="Santibanez J."/>
            <person name="Aqrawi P."/>
            <person name="Gross S."/>
            <person name="Joshi V."/>
            <person name="Fowler G."/>
            <person name="Nazareth L."/>
            <person name="Reid J."/>
            <person name="Worley K."/>
            <person name="Petrosino J."/>
            <person name="Highlander S."/>
            <person name="Gibbs R."/>
        </authorList>
    </citation>
    <scope>NUCLEOTIDE SEQUENCE [LARGE SCALE GENOMIC DNA]</scope>
    <source>
        <strain evidence="11 12">SK160</strain>
    </source>
</reference>
<dbReference type="InterPro" id="IPR000305">
    <property type="entry name" value="GIY-YIG_endonuc"/>
</dbReference>
<dbReference type="GO" id="GO:0003677">
    <property type="term" value="F:DNA binding"/>
    <property type="evidence" value="ECO:0007669"/>
    <property type="project" value="UniProtKB-UniRule"/>
</dbReference>
<dbReference type="GO" id="GO:0005737">
    <property type="term" value="C:cytoplasm"/>
    <property type="evidence" value="ECO:0007669"/>
    <property type="project" value="UniProtKB-SubCell"/>
</dbReference>
<dbReference type="RefSeq" id="WP_002912601.1">
    <property type="nucleotide sequence ID" value="NZ_GL872447.1"/>
</dbReference>
<evidence type="ECO:0000259" key="10">
    <source>
        <dbReference type="PROSITE" id="PS50165"/>
    </source>
</evidence>
<dbReference type="Gene3D" id="4.10.860.10">
    <property type="entry name" value="UVR domain"/>
    <property type="match status" value="1"/>
</dbReference>
<dbReference type="InterPro" id="IPR004791">
    <property type="entry name" value="UvrC"/>
</dbReference>
<dbReference type="PANTHER" id="PTHR30562:SF1">
    <property type="entry name" value="UVRABC SYSTEM PROTEIN C"/>
    <property type="match status" value="1"/>
</dbReference>
<evidence type="ECO:0000259" key="8">
    <source>
        <dbReference type="PROSITE" id="PS50151"/>
    </source>
</evidence>
<evidence type="ECO:0000256" key="5">
    <source>
        <dbReference type="ARBA" id="ARBA00023204"/>
    </source>
</evidence>
<dbReference type="SUPFAM" id="SSF82771">
    <property type="entry name" value="GIY-YIG endonuclease"/>
    <property type="match status" value="1"/>
</dbReference>